<reference evidence="7 8" key="1">
    <citation type="submission" date="2015-04" db="EMBL/GenBank/DDBJ databases">
        <title>Draft Genome Sequence of the Novel Agar-Digesting Marine Bacterium Q1.</title>
        <authorList>
            <person name="Li Y."/>
            <person name="Li D."/>
            <person name="Chen G."/>
            <person name="Du Z."/>
        </authorList>
    </citation>
    <scope>NUCLEOTIDE SEQUENCE [LARGE SCALE GENOMIC DNA]</scope>
    <source>
        <strain evidence="7 8">Q1</strain>
    </source>
</reference>
<dbReference type="AlphaFoldDB" id="A0A0J8GW12"/>
<dbReference type="InterPro" id="IPR036909">
    <property type="entry name" value="Cyt_c-like_dom_sf"/>
</dbReference>
<evidence type="ECO:0000256" key="1">
    <source>
        <dbReference type="ARBA" id="ARBA00022617"/>
    </source>
</evidence>
<evidence type="ECO:0000256" key="4">
    <source>
        <dbReference type="PROSITE-ProRule" id="PRU00433"/>
    </source>
</evidence>
<evidence type="ECO:0000256" key="2">
    <source>
        <dbReference type="ARBA" id="ARBA00022723"/>
    </source>
</evidence>
<protein>
    <recommendedName>
        <fullName evidence="6">Cytochrome c domain-containing protein</fullName>
    </recommendedName>
</protein>
<keyword evidence="2 4" id="KW-0479">Metal-binding</keyword>
<dbReference type="InterPro" id="IPR011042">
    <property type="entry name" value="6-blade_b-propeller_TolB-like"/>
</dbReference>
<dbReference type="STRING" id="1513271.XM47_12440"/>
<keyword evidence="3 4" id="KW-0408">Iron</keyword>
<proteinExistence type="predicted"/>
<evidence type="ECO:0000313" key="8">
    <source>
        <dbReference type="Proteomes" id="UP000037600"/>
    </source>
</evidence>
<dbReference type="GO" id="GO:0046872">
    <property type="term" value="F:metal ion binding"/>
    <property type="evidence" value="ECO:0007669"/>
    <property type="project" value="UniProtKB-KW"/>
</dbReference>
<dbReference type="PANTHER" id="PTHR33546:SF1">
    <property type="entry name" value="LARGE, MULTIFUNCTIONAL SECRETED PROTEIN"/>
    <property type="match status" value="1"/>
</dbReference>
<evidence type="ECO:0000256" key="3">
    <source>
        <dbReference type="ARBA" id="ARBA00023004"/>
    </source>
</evidence>
<feature type="domain" description="Cytochrome c" evidence="6">
    <location>
        <begin position="643"/>
        <end position="748"/>
    </location>
</feature>
<dbReference type="EMBL" id="LAZL01000020">
    <property type="protein sequence ID" value="KMT64863.1"/>
    <property type="molecule type" value="Genomic_DNA"/>
</dbReference>
<dbReference type="Gene3D" id="1.25.10.10">
    <property type="entry name" value="Leucine-rich Repeat Variant"/>
    <property type="match status" value="1"/>
</dbReference>
<dbReference type="Pfam" id="PF00034">
    <property type="entry name" value="Cytochrom_C"/>
    <property type="match status" value="1"/>
</dbReference>
<dbReference type="InterPro" id="IPR013428">
    <property type="entry name" value="Membrane-bound_put_N"/>
</dbReference>
<feature type="compositionally biased region" description="Polar residues" evidence="5">
    <location>
        <begin position="1"/>
        <end position="13"/>
    </location>
</feature>
<accession>A0A0J8GW12</accession>
<evidence type="ECO:0000313" key="7">
    <source>
        <dbReference type="EMBL" id="KMT64863.1"/>
    </source>
</evidence>
<dbReference type="InterPro" id="IPR009056">
    <property type="entry name" value="Cyt_c-like_dom"/>
</dbReference>
<dbReference type="Gene3D" id="2.120.10.30">
    <property type="entry name" value="TolB, C-terminal domain"/>
    <property type="match status" value="1"/>
</dbReference>
<keyword evidence="8" id="KW-1185">Reference proteome</keyword>
<dbReference type="SUPFAM" id="SSF46626">
    <property type="entry name" value="Cytochrome c"/>
    <property type="match status" value="1"/>
</dbReference>
<evidence type="ECO:0000256" key="5">
    <source>
        <dbReference type="SAM" id="MobiDB-lite"/>
    </source>
</evidence>
<gene>
    <name evidence="7" type="ORF">XM47_12440</name>
</gene>
<feature type="compositionally biased region" description="Basic and acidic residues" evidence="5">
    <location>
        <begin position="15"/>
        <end position="25"/>
    </location>
</feature>
<evidence type="ECO:0000259" key="6">
    <source>
        <dbReference type="PROSITE" id="PS51007"/>
    </source>
</evidence>
<dbReference type="SUPFAM" id="SSF63829">
    <property type="entry name" value="Calcium-dependent phosphotriesterase"/>
    <property type="match status" value="1"/>
</dbReference>
<dbReference type="Gene3D" id="1.10.760.10">
    <property type="entry name" value="Cytochrome c-like domain"/>
    <property type="match status" value="1"/>
</dbReference>
<dbReference type="PANTHER" id="PTHR33546">
    <property type="entry name" value="LARGE, MULTIFUNCTIONAL SECRETED PROTEIN-RELATED"/>
    <property type="match status" value="1"/>
</dbReference>
<dbReference type="PATRIC" id="fig|1513271.3.peg.2538"/>
<dbReference type="InterPro" id="IPR011989">
    <property type="entry name" value="ARM-like"/>
</dbReference>
<dbReference type="Proteomes" id="UP000037600">
    <property type="component" value="Unassembled WGS sequence"/>
</dbReference>
<dbReference type="GO" id="GO:0009055">
    <property type="term" value="F:electron transfer activity"/>
    <property type="evidence" value="ECO:0007669"/>
    <property type="project" value="InterPro"/>
</dbReference>
<sequence length="782" mass="87403">MTSLVLSSHTLAETNKPKLKGDRPGHVMKDVIPKSEVPPAPILTVEQALKSFQVQDGFTLENVVSEPNIFSPVTMVFDANGRMWVCEMTRFMPDVYGNGENVPEGNIAVLEDTDGDGKVDKRTVFLDDIILPRTITLVKGGILYADSEQLYFAEVIEQNGQLKAGIRAVVDPTYAKGGNLEHKTNTMLYGMDNWYYNAKSDKKYQTLPLDSSIPQGAAEIYRNKYWKLVRAKTDYRGQWGLTMDDYGRLYSNGNSSPARGEYLMPGSLLKNPKFWPKMQSHPIGNFFIYSSRMNTGVNRGYMDGLLETEGPNRGKLKAFTAASGSLIYRGDNFPEQFYGMALTPEPAGNLISARYIKEKNGKLSGKEIYPKSEILTSTDERFRPVNLYTAPDGTLYIIDMYHGIIQHKEFLTTYLAEQIKSRDLDKHNNTMGRIYRLRWKDKPAGKQPKLADLTAKQLVPYLAHSNGWWRDTARRLIIEKDSKEVANSITKLIADSKDPIVQINALWTLHGLDKVSWQIIEPLLIKAKPKAQVAAILVSERLPKKDHDKFADYLLKLADADYDVAIQVALMSGAIESPKAMQAAINVLNKHIKAPAIREAFISGAGNKYPELFALLGEHSDAKLMYMINNLGKKPAEATNREQLSEQGKSLYDLGKNLYMGRAACFGCHGQDGDGIDGMGPTFWGSQWVIEAPEKLAKVLLHGLSGPIKVKKRARVWQTNMVMPGLANNPSISDEDLAAISTYIRNAWGNTADSTSHVSPELIKKVRAETKDRQSPYTQEDF</sequence>
<dbReference type="PROSITE" id="PS51007">
    <property type="entry name" value="CYTC"/>
    <property type="match status" value="1"/>
</dbReference>
<dbReference type="NCBIfam" id="TIGR02604">
    <property type="entry name" value="Piru_Ver_Nterm"/>
    <property type="match status" value="1"/>
</dbReference>
<dbReference type="GO" id="GO:0020037">
    <property type="term" value="F:heme binding"/>
    <property type="evidence" value="ECO:0007669"/>
    <property type="project" value="InterPro"/>
</dbReference>
<dbReference type="InterPro" id="IPR055557">
    <property type="entry name" value="DUF7133"/>
</dbReference>
<comment type="caution">
    <text evidence="7">The sequence shown here is derived from an EMBL/GenBank/DDBJ whole genome shotgun (WGS) entry which is preliminary data.</text>
</comment>
<name>A0A0J8GW12_9ALTE</name>
<feature type="region of interest" description="Disordered" evidence="5">
    <location>
        <begin position="1"/>
        <end position="25"/>
    </location>
</feature>
<organism evidence="7 8">
    <name type="scientific">Catenovulum maritimum</name>
    <dbReference type="NCBI Taxonomy" id="1513271"/>
    <lineage>
        <taxon>Bacteria</taxon>
        <taxon>Pseudomonadati</taxon>
        <taxon>Pseudomonadota</taxon>
        <taxon>Gammaproteobacteria</taxon>
        <taxon>Alteromonadales</taxon>
        <taxon>Alteromonadaceae</taxon>
        <taxon>Catenovulum</taxon>
    </lineage>
</organism>
<keyword evidence="1 4" id="KW-0349">Heme</keyword>
<dbReference type="Pfam" id="PF23500">
    <property type="entry name" value="DUF7133"/>
    <property type="match status" value="1"/>
</dbReference>